<dbReference type="EMBL" id="LR796860">
    <property type="protein sequence ID" value="CAB4170778.1"/>
    <property type="molecule type" value="Genomic_DNA"/>
</dbReference>
<evidence type="ECO:0000313" key="1">
    <source>
        <dbReference type="EMBL" id="CAB4170778.1"/>
    </source>
</evidence>
<dbReference type="EMBL" id="LR797369">
    <property type="protein sequence ID" value="CAB4211239.1"/>
    <property type="molecule type" value="Genomic_DNA"/>
</dbReference>
<name>A0A6J7XAE9_9CAUD</name>
<gene>
    <name evidence="3" type="ORF">UFOVP1065_26</name>
    <name evidence="4" type="ORF">UFOVP1198_228</name>
    <name evidence="5" type="ORF">UFOVP1418_220</name>
    <name evidence="7" type="ORF">UFOVP1524_163</name>
    <name evidence="6" type="ORF">UFOVP1651_163</name>
    <name evidence="1" type="ORF">UFOVP908_141</name>
    <name evidence="2" type="ORF">UFOVP990_228</name>
</gene>
<accession>A0A6J7XAE9</accession>
<dbReference type="EMBL" id="LR797157">
    <property type="protein sequence ID" value="CAB4190888.1"/>
    <property type="molecule type" value="Genomic_DNA"/>
</dbReference>
<organism evidence="7">
    <name type="scientific">uncultured Caudovirales phage</name>
    <dbReference type="NCBI Taxonomy" id="2100421"/>
    <lineage>
        <taxon>Viruses</taxon>
        <taxon>Duplodnaviria</taxon>
        <taxon>Heunggongvirae</taxon>
        <taxon>Uroviricota</taxon>
        <taxon>Caudoviricetes</taxon>
        <taxon>Peduoviridae</taxon>
        <taxon>Maltschvirus</taxon>
        <taxon>Maltschvirus maltsch</taxon>
    </lineage>
</organism>
<sequence>MEDNIKLYEYDYAAYFTGRIIEIGPHEGYQPGHLTTVPVPSIPEGHYAKFEKSIGQWIITDREAPPYISLSEEDLARMRDLAKANEEN</sequence>
<dbReference type="EMBL" id="LR798378">
    <property type="protein sequence ID" value="CAB5227785.1"/>
    <property type="molecule type" value="Genomic_DNA"/>
</dbReference>
<reference evidence="7" key="1">
    <citation type="submission" date="2020-05" db="EMBL/GenBank/DDBJ databases">
        <authorList>
            <person name="Chiriac C."/>
            <person name="Salcher M."/>
            <person name="Ghai R."/>
            <person name="Kavagutti S V."/>
        </authorList>
    </citation>
    <scope>NUCLEOTIDE SEQUENCE</scope>
</reference>
<proteinExistence type="predicted"/>
<evidence type="ECO:0000313" key="2">
    <source>
        <dbReference type="EMBL" id="CAB4177177.1"/>
    </source>
</evidence>
<evidence type="ECO:0000313" key="5">
    <source>
        <dbReference type="EMBL" id="CAB4211239.1"/>
    </source>
</evidence>
<evidence type="ECO:0000313" key="6">
    <source>
        <dbReference type="EMBL" id="CAB4222796.1"/>
    </source>
</evidence>
<evidence type="ECO:0000313" key="3">
    <source>
        <dbReference type="EMBL" id="CAB4181376.1"/>
    </source>
</evidence>
<evidence type="ECO:0000313" key="4">
    <source>
        <dbReference type="EMBL" id="CAB4190888.1"/>
    </source>
</evidence>
<protein>
    <submittedName>
        <fullName evidence="7">Uncharacterized protein</fullName>
    </submittedName>
</protein>
<dbReference type="EMBL" id="LR796945">
    <property type="protein sequence ID" value="CAB4177177.1"/>
    <property type="molecule type" value="Genomic_DNA"/>
</dbReference>
<dbReference type="EMBL" id="LR797518">
    <property type="protein sequence ID" value="CAB4222796.1"/>
    <property type="molecule type" value="Genomic_DNA"/>
</dbReference>
<evidence type="ECO:0000313" key="7">
    <source>
        <dbReference type="EMBL" id="CAB5227785.1"/>
    </source>
</evidence>
<dbReference type="EMBL" id="LR797021">
    <property type="protein sequence ID" value="CAB4181376.1"/>
    <property type="molecule type" value="Genomic_DNA"/>
</dbReference>